<evidence type="ECO:0000313" key="7">
    <source>
        <dbReference type="EMBL" id="SEN79601.1"/>
    </source>
</evidence>
<proteinExistence type="predicted"/>
<keyword evidence="8" id="KW-1185">Reference proteome</keyword>
<evidence type="ECO:0000256" key="1">
    <source>
        <dbReference type="ARBA" id="ARBA00022679"/>
    </source>
</evidence>
<dbReference type="SUPFAM" id="SSF56112">
    <property type="entry name" value="Protein kinase-like (PK-like)"/>
    <property type="match status" value="1"/>
</dbReference>
<dbReference type="PANTHER" id="PTHR43289">
    <property type="entry name" value="MITOGEN-ACTIVATED PROTEIN KINASE KINASE KINASE 20-RELATED"/>
    <property type="match status" value="1"/>
</dbReference>
<evidence type="ECO:0000256" key="5">
    <source>
        <dbReference type="SAM" id="MobiDB-lite"/>
    </source>
</evidence>
<evidence type="ECO:0000259" key="6">
    <source>
        <dbReference type="PROSITE" id="PS50011"/>
    </source>
</evidence>
<evidence type="ECO:0000313" key="8">
    <source>
        <dbReference type="Proteomes" id="UP000198775"/>
    </source>
</evidence>
<keyword evidence="1" id="KW-0808">Transferase</keyword>
<dbReference type="Gene3D" id="1.25.10.10">
    <property type="entry name" value="Leucine-rich Repeat Variant"/>
    <property type="match status" value="1"/>
</dbReference>
<dbReference type="EMBL" id="FOCX01000005">
    <property type="protein sequence ID" value="SEN79601.1"/>
    <property type="molecule type" value="Genomic_DNA"/>
</dbReference>
<evidence type="ECO:0000256" key="2">
    <source>
        <dbReference type="ARBA" id="ARBA00022741"/>
    </source>
</evidence>
<sequence>MTDGAKATTGQDDSMAEPGENASAEIGAAVRAVLADPAGERAQIPTLLAALDAGDQESRLSAAWALTLVATANPDLVEAIARRLADRLVADTRQLETRHTLGYLRGRYPDRVDGVLEDLAEEADERDRRRRYLELSQGFARSDYVGQPERNRDVGRTQTPAEAGSPGPQRVYREEGEAVAGPPEDTRGDDARDRLADEPDGTATDAEDGETADEAVEADVEDTDAPRSPAAQRREQAAELAAVADTVGLDRIAANSRFDELQVVSRGIDGRFATVYRTRATVDGSEDGVALGLFDPPEDGAGFEASVANQLENWAAVSDHDGVATLYDWGTDPSLWMAAAFTAESLYDRLDLSLDEAIWSGRRVAEAVAAIHQRGVVHAGIDPYSVVYTGTTIANRQRPLVSNVGLLTAMRMYVDPASLLDPRFAAPEYFDRAYGAVDHATDIYQLGAVIYYLVTGRPPFQGTYGEVRTGVLESTPPLPSEINPEIPAWLDDVLGTAMAKQKLTRYETATQIARELERRAVE</sequence>
<feature type="compositionally biased region" description="Basic and acidic residues" evidence="5">
    <location>
        <begin position="184"/>
        <end position="197"/>
    </location>
</feature>
<dbReference type="InterPro" id="IPR011989">
    <property type="entry name" value="ARM-like"/>
</dbReference>
<gene>
    <name evidence="7" type="ORF">SAMN05216388_100570</name>
</gene>
<dbReference type="AlphaFoldDB" id="A0A1H8JG52"/>
<dbReference type="GO" id="GO:0005524">
    <property type="term" value="F:ATP binding"/>
    <property type="evidence" value="ECO:0007669"/>
    <property type="project" value="UniProtKB-KW"/>
</dbReference>
<feature type="domain" description="Protein kinase" evidence="6">
    <location>
        <begin position="261"/>
        <end position="522"/>
    </location>
</feature>
<dbReference type="SMART" id="SM00220">
    <property type="entry name" value="S_TKc"/>
    <property type="match status" value="1"/>
</dbReference>
<dbReference type="Gene3D" id="1.10.510.10">
    <property type="entry name" value="Transferase(Phosphotransferase) domain 1"/>
    <property type="match status" value="1"/>
</dbReference>
<dbReference type="GO" id="GO:0004674">
    <property type="term" value="F:protein serine/threonine kinase activity"/>
    <property type="evidence" value="ECO:0007669"/>
    <property type="project" value="UniProtKB-KW"/>
</dbReference>
<keyword evidence="7" id="KW-0723">Serine/threonine-protein kinase</keyword>
<evidence type="ECO:0000256" key="4">
    <source>
        <dbReference type="ARBA" id="ARBA00022840"/>
    </source>
</evidence>
<feature type="region of interest" description="Disordered" evidence="5">
    <location>
        <begin position="1"/>
        <end position="23"/>
    </location>
</feature>
<dbReference type="Proteomes" id="UP000198775">
    <property type="component" value="Unassembled WGS sequence"/>
</dbReference>
<dbReference type="InterPro" id="IPR000719">
    <property type="entry name" value="Prot_kinase_dom"/>
</dbReference>
<reference evidence="8" key="1">
    <citation type="submission" date="2016-10" db="EMBL/GenBank/DDBJ databases">
        <authorList>
            <person name="Varghese N."/>
            <person name="Submissions S."/>
        </authorList>
    </citation>
    <scope>NUCLEOTIDE SEQUENCE [LARGE SCALE GENOMIC DNA]</scope>
    <source>
        <strain evidence="8">IBRC-M 10043</strain>
    </source>
</reference>
<keyword evidence="4" id="KW-0067">ATP-binding</keyword>
<evidence type="ECO:0000256" key="3">
    <source>
        <dbReference type="ARBA" id="ARBA00022777"/>
    </source>
</evidence>
<organism evidence="7 8">
    <name type="scientific">Halorientalis persicus</name>
    <dbReference type="NCBI Taxonomy" id="1367881"/>
    <lineage>
        <taxon>Archaea</taxon>
        <taxon>Methanobacteriati</taxon>
        <taxon>Methanobacteriota</taxon>
        <taxon>Stenosarchaea group</taxon>
        <taxon>Halobacteria</taxon>
        <taxon>Halobacteriales</taxon>
        <taxon>Haloarculaceae</taxon>
        <taxon>Halorientalis</taxon>
    </lineage>
</organism>
<dbReference type="Pfam" id="PF00069">
    <property type="entry name" value="Pkinase"/>
    <property type="match status" value="1"/>
</dbReference>
<feature type="compositionally biased region" description="Acidic residues" evidence="5">
    <location>
        <begin position="205"/>
        <end position="223"/>
    </location>
</feature>
<feature type="region of interest" description="Disordered" evidence="5">
    <location>
        <begin position="142"/>
        <end position="234"/>
    </location>
</feature>
<name>A0A1H8JG52_9EURY</name>
<dbReference type="InterPro" id="IPR011009">
    <property type="entry name" value="Kinase-like_dom_sf"/>
</dbReference>
<dbReference type="PANTHER" id="PTHR43289:SF6">
    <property type="entry name" value="SERINE_THREONINE-PROTEIN KINASE NEKL-3"/>
    <property type="match status" value="1"/>
</dbReference>
<dbReference type="PROSITE" id="PS50011">
    <property type="entry name" value="PROTEIN_KINASE_DOM"/>
    <property type="match status" value="1"/>
</dbReference>
<accession>A0A1H8JG52</accession>
<keyword evidence="2" id="KW-0547">Nucleotide-binding</keyword>
<keyword evidence="3 7" id="KW-0418">Kinase</keyword>
<protein>
    <submittedName>
        <fullName evidence="7">Serine/threonine protein kinase</fullName>
    </submittedName>
</protein>